<evidence type="ECO:0000313" key="2">
    <source>
        <dbReference type="EMBL" id="CAH2070845.1"/>
    </source>
</evidence>
<dbReference type="PROSITE" id="PS50127">
    <property type="entry name" value="UBC_2"/>
    <property type="match status" value="1"/>
</dbReference>
<feature type="non-terminal residue" evidence="2">
    <location>
        <position position="153"/>
    </location>
</feature>
<protein>
    <recommendedName>
        <fullName evidence="1">UBC core domain-containing protein</fullName>
    </recommendedName>
</protein>
<dbReference type="SUPFAM" id="SSF54495">
    <property type="entry name" value="UBC-like"/>
    <property type="match status" value="1"/>
</dbReference>
<dbReference type="EMBL" id="OU466862">
    <property type="protein sequence ID" value="CAH2070845.1"/>
    <property type="molecule type" value="Genomic_DNA"/>
</dbReference>
<dbReference type="InterPro" id="IPR000608">
    <property type="entry name" value="UBC"/>
</dbReference>
<dbReference type="Proteomes" id="UP000836841">
    <property type="component" value="Chromosome 6"/>
</dbReference>
<organism evidence="2 3">
    <name type="scientific">Thlaspi arvense</name>
    <name type="common">Field penny-cress</name>
    <dbReference type="NCBI Taxonomy" id="13288"/>
    <lineage>
        <taxon>Eukaryota</taxon>
        <taxon>Viridiplantae</taxon>
        <taxon>Streptophyta</taxon>
        <taxon>Embryophyta</taxon>
        <taxon>Tracheophyta</taxon>
        <taxon>Spermatophyta</taxon>
        <taxon>Magnoliopsida</taxon>
        <taxon>eudicotyledons</taxon>
        <taxon>Gunneridae</taxon>
        <taxon>Pentapetalae</taxon>
        <taxon>rosids</taxon>
        <taxon>malvids</taxon>
        <taxon>Brassicales</taxon>
        <taxon>Brassicaceae</taxon>
        <taxon>Thlaspideae</taxon>
        <taxon>Thlaspi</taxon>
    </lineage>
</organism>
<proteinExistence type="predicted"/>
<accession>A0AAU9SVU3</accession>
<sequence>LYSLVILFTRNLIFGFRKVIMANLASRNLHRALNESQKKFSQFFSAATIKGPWDSPYLGGTFVVTLRSASRQVFHPNISEKGFVYLDMLKDNWSPSAHDSLENDPYPESAELHLTPRVQNYNMFDDNITQLYISDKTQYDLNARTWTRSFAME</sequence>
<reference evidence="2 3" key="1">
    <citation type="submission" date="2022-03" db="EMBL/GenBank/DDBJ databases">
        <authorList>
            <person name="Nunn A."/>
            <person name="Chopra R."/>
            <person name="Nunn A."/>
            <person name="Contreras Garrido A."/>
        </authorList>
    </citation>
    <scope>NUCLEOTIDE SEQUENCE [LARGE SCALE GENOMIC DNA]</scope>
</reference>
<keyword evidence="3" id="KW-1185">Reference proteome</keyword>
<evidence type="ECO:0000259" key="1">
    <source>
        <dbReference type="PROSITE" id="PS50127"/>
    </source>
</evidence>
<dbReference type="Gene3D" id="3.10.110.10">
    <property type="entry name" value="Ubiquitin Conjugating Enzyme"/>
    <property type="match status" value="1"/>
</dbReference>
<gene>
    <name evidence="2" type="ORF">TAV2_LOCUS18939</name>
</gene>
<dbReference type="InterPro" id="IPR016135">
    <property type="entry name" value="UBQ-conjugating_enzyme/RWD"/>
</dbReference>
<feature type="domain" description="UBC core" evidence="1">
    <location>
        <begin position="1"/>
        <end position="152"/>
    </location>
</feature>
<name>A0AAU9SVU3_THLAR</name>
<dbReference type="AlphaFoldDB" id="A0AAU9SVU3"/>
<evidence type="ECO:0000313" key="3">
    <source>
        <dbReference type="Proteomes" id="UP000836841"/>
    </source>
</evidence>
<dbReference type="Pfam" id="PF00179">
    <property type="entry name" value="UQ_con"/>
    <property type="match status" value="1"/>
</dbReference>